<feature type="compositionally biased region" description="Acidic residues" evidence="3">
    <location>
        <begin position="235"/>
        <end position="245"/>
    </location>
</feature>
<name>A0AAV8T2J6_9ROSI</name>
<dbReference type="PANTHER" id="PTHR12161">
    <property type="entry name" value="IST1 FAMILY MEMBER"/>
    <property type="match status" value="1"/>
</dbReference>
<keyword evidence="5" id="KW-1185">Reference proteome</keyword>
<dbReference type="Pfam" id="PF03398">
    <property type="entry name" value="Ist1"/>
    <property type="match status" value="1"/>
</dbReference>
<evidence type="ECO:0008006" key="6">
    <source>
        <dbReference type="Google" id="ProtNLM"/>
    </source>
</evidence>
<evidence type="ECO:0000256" key="1">
    <source>
        <dbReference type="ARBA" id="ARBA00005536"/>
    </source>
</evidence>
<dbReference type="InterPro" id="IPR005061">
    <property type="entry name" value="Ist1"/>
</dbReference>
<dbReference type="GO" id="GO:0015031">
    <property type="term" value="P:protein transport"/>
    <property type="evidence" value="ECO:0007669"/>
    <property type="project" value="InterPro"/>
</dbReference>
<proteinExistence type="inferred from homology"/>
<comment type="similarity">
    <text evidence="1">Belongs to the IST1 family.</text>
</comment>
<gene>
    <name evidence="4" type="ORF">K2173_015100</name>
</gene>
<protein>
    <recommendedName>
        <fullName evidence="6">IST1-like protein</fullName>
    </recommendedName>
</protein>
<dbReference type="Gene3D" id="1.20.1260.60">
    <property type="entry name" value="Vacuolar protein sorting-associated protein Ist1"/>
    <property type="match status" value="1"/>
</dbReference>
<feature type="region of interest" description="Disordered" evidence="3">
    <location>
        <begin position="504"/>
        <end position="531"/>
    </location>
</feature>
<evidence type="ECO:0000256" key="2">
    <source>
        <dbReference type="SAM" id="Coils"/>
    </source>
</evidence>
<keyword evidence="2" id="KW-0175">Coiled coil</keyword>
<dbReference type="EMBL" id="JAIWQS010000007">
    <property type="protein sequence ID" value="KAJ8760433.1"/>
    <property type="molecule type" value="Genomic_DNA"/>
</dbReference>
<sequence>MSMLDSFFNKGFKAAKCKTLLKLTIPRIKLLRNRREIQIKQMRRDIAKLLETGQEATARIRVEHIIREENMMAAQEIVELFCELISVRLPIIEAQRECPLDLKEAISSICFAAPRCADLPELLQVQMLFASKYGKEFVSAATELMPECGVNRQLIELLSIRAPSPDVKLKLLKEIAGEHELDWDPAASESELLKTHEDLLNGPTDFVCGSKLPLPEEKHDEASANTNDGGHCEPLDSDMDFESLDLPEVPKVSLRPTSDASQGPETAPPIPGSLQPVNGHESLNQPATSEILSHKPTVENENFVEEKPVVVKDDVQGTCSSTVDFKEEKQFVPFISSPSFPEDTTRTPPSFSRTKSEVNVDLHDVLVAAQAAAETAEKAAAAARSAAALAQARIGELTKTSNDKFPSSHSENPFHIDIPDQSARNEKLHLYHQQSFDDSDVAVGHPATRRAAEDHQASQLQDLPSFDNLKVECDSPHNEHITEHVSSHHQPQRLASMEDDSYFSYPNLFSSQNSNLGSNAQSLPGDSHSSH</sequence>
<comment type="caution">
    <text evidence="4">The sequence shown here is derived from an EMBL/GenBank/DDBJ whole genome shotgun (WGS) entry which is preliminary data.</text>
</comment>
<dbReference type="InterPro" id="IPR042277">
    <property type="entry name" value="IST1-like"/>
</dbReference>
<feature type="compositionally biased region" description="Polar residues" evidence="3">
    <location>
        <begin position="255"/>
        <end position="264"/>
    </location>
</feature>
<reference evidence="4 5" key="1">
    <citation type="submission" date="2021-09" db="EMBL/GenBank/DDBJ databases">
        <title>Genomic insights and catalytic innovation underlie evolution of tropane alkaloids biosynthesis.</title>
        <authorList>
            <person name="Wang Y.-J."/>
            <person name="Tian T."/>
            <person name="Huang J.-P."/>
            <person name="Huang S.-X."/>
        </authorList>
    </citation>
    <scope>NUCLEOTIDE SEQUENCE [LARGE SCALE GENOMIC DNA]</scope>
    <source>
        <strain evidence="4">KIB-2018</strain>
        <tissue evidence="4">Leaf</tissue>
    </source>
</reference>
<evidence type="ECO:0000313" key="4">
    <source>
        <dbReference type="EMBL" id="KAJ8760433.1"/>
    </source>
</evidence>
<organism evidence="4 5">
    <name type="scientific">Erythroxylum novogranatense</name>
    <dbReference type="NCBI Taxonomy" id="1862640"/>
    <lineage>
        <taxon>Eukaryota</taxon>
        <taxon>Viridiplantae</taxon>
        <taxon>Streptophyta</taxon>
        <taxon>Embryophyta</taxon>
        <taxon>Tracheophyta</taxon>
        <taxon>Spermatophyta</taxon>
        <taxon>Magnoliopsida</taxon>
        <taxon>eudicotyledons</taxon>
        <taxon>Gunneridae</taxon>
        <taxon>Pentapetalae</taxon>
        <taxon>rosids</taxon>
        <taxon>fabids</taxon>
        <taxon>Malpighiales</taxon>
        <taxon>Erythroxylaceae</taxon>
        <taxon>Erythroxylum</taxon>
    </lineage>
</organism>
<dbReference type="Proteomes" id="UP001159364">
    <property type="component" value="Linkage Group LG07"/>
</dbReference>
<feature type="region of interest" description="Disordered" evidence="3">
    <location>
        <begin position="447"/>
        <end position="469"/>
    </location>
</feature>
<feature type="compositionally biased region" description="Polar residues" evidence="3">
    <location>
        <begin position="507"/>
        <end position="524"/>
    </location>
</feature>
<accession>A0AAV8T2J6</accession>
<dbReference type="PANTHER" id="PTHR12161:SF5">
    <property type="entry name" value="IST1 HOMOLOG"/>
    <property type="match status" value="1"/>
</dbReference>
<feature type="region of interest" description="Disordered" evidence="3">
    <location>
        <begin position="219"/>
        <end position="283"/>
    </location>
</feature>
<evidence type="ECO:0000313" key="5">
    <source>
        <dbReference type="Proteomes" id="UP001159364"/>
    </source>
</evidence>
<dbReference type="AlphaFoldDB" id="A0AAV8T2J6"/>
<dbReference type="FunFam" id="1.20.1260.60:FF:000003">
    <property type="entry name" value="IST1-like protein isoform A"/>
    <property type="match status" value="1"/>
</dbReference>
<feature type="coiled-coil region" evidence="2">
    <location>
        <begin position="32"/>
        <end position="59"/>
    </location>
</feature>
<evidence type="ECO:0000256" key="3">
    <source>
        <dbReference type="SAM" id="MobiDB-lite"/>
    </source>
</evidence>